<proteinExistence type="predicted"/>
<name>A0A2W0H6F2_9BACI</name>
<evidence type="ECO:0000313" key="2">
    <source>
        <dbReference type="Proteomes" id="UP000248066"/>
    </source>
</evidence>
<gene>
    <name evidence="1" type="ORF">CR205_02260</name>
</gene>
<organism evidence="1 2">
    <name type="scientific">Alteribacter lacisalsi</name>
    <dbReference type="NCBI Taxonomy" id="2045244"/>
    <lineage>
        <taxon>Bacteria</taxon>
        <taxon>Bacillati</taxon>
        <taxon>Bacillota</taxon>
        <taxon>Bacilli</taxon>
        <taxon>Bacillales</taxon>
        <taxon>Bacillaceae</taxon>
        <taxon>Alteribacter</taxon>
    </lineage>
</organism>
<dbReference type="InterPro" id="IPR029058">
    <property type="entry name" value="AB_hydrolase_fold"/>
</dbReference>
<dbReference type="OrthoDB" id="2986585at2"/>
<dbReference type="AlphaFoldDB" id="A0A2W0H6F2"/>
<dbReference type="EMBL" id="PDOF01000001">
    <property type="protein sequence ID" value="PYZ97443.1"/>
    <property type="molecule type" value="Genomic_DNA"/>
</dbReference>
<keyword evidence="2" id="KW-1185">Reference proteome</keyword>
<protein>
    <submittedName>
        <fullName evidence="1">Alpha/beta hydrolase</fullName>
    </submittedName>
</protein>
<comment type="caution">
    <text evidence="1">The sequence shown here is derived from an EMBL/GenBank/DDBJ whole genome shotgun (WGS) entry which is preliminary data.</text>
</comment>
<dbReference type="Gene3D" id="3.40.50.1820">
    <property type="entry name" value="alpha/beta hydrolase"/>
    <property type="match status" value="1"/>
</dbReference>
<dbReference type="Proteomes" id="UP000248066">
    <property type="component" value="Unassembled WGS sequence"/>
</dbReference>
<dbReference type="RefSeq" id="WP_110516529.1">
    <property type="nucleotide sequence ID" value="NZ_PDOF01000001.1"/>
</dbReference>
<dbReference type="GO" id="GO:0016787">
    <property type="term" value="F:hydrolase activity"/>
    <property type="evidence" value="ECO:0007669"/>
    <property type="project" value="UniProtKB-KW"/>
</dbReference>
<evidence type="ECO:0000313" key="1">
    <source>
        <dbReference type="EMBL" id="PYZ97443.1"/>
    </source>
</evidence>
<sequence length="252" mass="29613">MVMAVQERYFIMEGEQAVVHLPERPNGFLILLLGDVNHYVEKNTSLWHQNPGRRQFIELLKEEGYTIVYSNQHGRHWGNDEAYRLTKRVIKETLRTEILNSRIHVFAEGMGALLALRLMADHPGMLRSVVLYNPCLNLKTYLEHEKSNLFFYKRFKKELAEAYGEDEAIQERAVELPSELWKRTCPETMVRIFHCVFERTYPLDQHSRPFAETLRERKAPVELTVFLPGKQLADFAGPVRRFLASRNQLRKL</sequence>
<dbReference type="SUPFAM" id="SSF53474">
    <property type="entry name" value="alpha/beta-Hydrolases"/>
    <property type="match status" value="1"/>
</dbReference>
<accession>A0A2W0H6F2</accession>
<reference evidence="1 2" key="1">
    <citation type="submission" date="2017-10" db="EMBL/GenBank/DDBJ databases">
        <title>Bacillus sp. nov., a halophilic bacterium isolated from a Yangshapao Lake.</title>
        <authorList>
            <person name="Wang H."/>
        </authorList>
    </citation>
    <scope>NUCLEOTIDE SEQUENCE [LARGE SCALE GENOMIC DNA]</scope>
    <source>
        <strain evidence="1 2">YSP-3</strain>
    </source>
</reference>
<keyword evidence="1" id="KW-0378">Hydrolase</keyword>